<dbReference type="Gene3D" id="3.10.105.10">
    <property type="entry name" value="Dipeptide-binding Protein, Domain 3"/>
    <property type="match status" value="1"/>
</dbReference>
<evidence type="ECO:0000313" key="5">
    <source>
        <dbReference type="Proteomes" id="UP000641588"/>
    </source>
</evidence>
<accession>A0A972H1Q7</accession>
<proteinExistence type="predicted"/>
<dbReference type="PANTHER" id="PTHR30290:SF72">
    <property type="entry name" value="HTH-TYPE TRANSCRIPTIONAL REGULATOR SGRR"/>
    <property type="match status" value="1"/>
</dbReference>
<dbReference type="SUPFAM" id="SSF53850">
    <property type="entry name" value="Periplasmic binding protein-like II"/>
    <property type="match status" value="1"/>
</dbReference>
<dbReference type="GO" id="GO:1904680">
    <property type="term" value="F:peptide transmembrane transporter activity"/>
    <property type="evidence" value="ECO:0007669"/>
    <property type="project" value="TreeGrafter"/>
</dbReference>
<organism evidence="4 5">
    <name type="scientific">Paenibacillus foliorum</name>
    <dbReference type="NCBI Taxonomy" id="2654974"/>
    <lineage>
        <taxon>Bacteria</taxon>
        <taxon>Bacillati</taxon>
        <taxon>Bacillota</taxon>
        <taxon>Bacilli</taxon>
        <taxon>Bacillales</taxon>
        <taxon>Paenibacillaceae</taxon>
        <taxon>Paenibacillus</taxon>
    </lineage>
</organism>
<evidence type="ECO:0000313" key="4">
    <source>
        <dbReference type="EMBL" id="NOU94621.1"/>
    </source>
</evidence>
<evidence type="ECO:0000259" key="2">
    <source>
        <dbReference type="Pfam" id="PF00496"/>
    </source>
</evidence>
<feature type="domain" description="Transcriptional regulator SgrR N-terminal HTH" evidence="3">
    <location>
        <begin position="83"/>
        <end position="197"/>
    </location>
</feature>
<dbReference type="GO" id="GO:0003677">
    <property type="term" value="F:DNA binding"/>
    <property type="evidence" value="ECO:0007669"/>
    <property type="project" value="UniProtKB-KW"/>
</dbReference>
<dbReference type="InterPro" id="IPR025370">
    <property type="entry name" value="SgrR_HTH_N"/>
</dbReference>
<dbReference type="PANTHER" id="PTHR30290">
    <property type="entry name" value="PERIPLASMIC BINDING COMPONENT OF ABC TRANSPORTER"/>
    <property type="match status" value="1"/>
</dbReference>
<dbReference type="InterPro" id="IPR039424">
    <property type="entry name" value="SBP_5"/>
</dbReference>
<dbReference type="InterPro" id="IPR000914">
    <property type="entry name" value="SBP_5_dom"/>
</dbReference>
<comment type="caution">
    <text evidence="4">The sequence shown here is derived from an EMBL/GenBank/DDBJ whole genome shotgun (WGS) entry which is preliminary data.</text>
</comment>
<dbReference type="Pfam" id="PF12793">
    <property type="entry name" value="SgrR_N"/>
    <property type="match status" value="1"/>
</dbReference>
<feature type="domain" description="Solute-binding protein family 5" evidence="2">
    <location>
        <begin position="263"/>
        <end position="590"/>
    </location>
</feature>
<dbReference type="Gene3D" id="3.40.190.10">
    <property type="entry name" value="Periplasmic binding protein-like II"/>
    <property type="match status" value="1"/>
</dbReference>
<gene>
    <name evidence="4" type="ORF">GC093_15530</name>
</gene>
<dbReference type="Pfam" id="PF00496">
    <property type="entry name" value="SBP_bac_5"/>
    <property type="match status" value="1"/>
</dbReference>
<dbReference type="GO" id="GO:0015833">
    <property type="term" value="P:peptide transport"/>
    <property type="evidence" value="ECO:0007669"/>
    <property type="project" value="TreeGrafter"/>
</dbReference>
<reference evidence="4" key="1">
    <citation type="submission" date="2019-10" db="EMBL/GenBank/DDBJ databases">
        <title>Description of Paenibacillus glebae sp. nov.</title>
        <authorList>
            <person name="Carlier A."/>
            <person name="Qi S."/>
        </authorList>
    </citation>
    <scope>NUCLEOTIDE SEQUENCE</scope>
    <source>
        <strain evidence="4">LMG 31456</strain>
    </source>
</reference>
<dbReference type="AlphaFoldDB" id="A0A972H1Q7"/>
<dbReference type="Proteomes" id="UP000641588">
    <property type="component" value="Unassembled WGS sequence"/>
</dbReference>
<evidence type="ECO:0000256" key="1">
    <source>
        <dbReference type="ARBA" id="ARBA00023125"/>
    </source>
</evidence>
<protein>
    <recommendedName>
        <fullName evidence="6">ABC transporter substrate-binding protein</fullName>
    </recommendedName>
</protein>
<keyword evidence="5" id="KW-1185">Reference proteome</keyword>
<evidence type="ECO:0008006" key="6">
    <source>
        <dbReference type="Google" id="ProtNLM"/>
    </source>
</evidence>
<sequence length="731" mass="82680">MAVTHARIRTCLLPSIGAGEADRPFEPSEDNAIISGGFPSPDLFLFIYCSWKKGNKKCNLRILRFPLLRKDTGMDGGAPIMQLLEHYVRLYSSLKRNPFRGDMQEPTIVTVPSIAASLYCTERNAKLLIKAMRQHGWIAWSPGRGRGNHSHLALLADPDELLLKQAVGMLGEGRIQETVELLNTEWLSERGREQLHQALRQSFGYLRTNGKSAPYNHLLRFPSYRQPGLFDPALTTRRTELHFVRQLFNTLVEYDSERDLFLPGLAHHWETDRKAQCWRFYLQKHVRFHNEAPCTVYDVLYSLERLRDPSVMSPYRLLYREVQQVKLIDEYSIDIKLSSGQWHLPALLGAAAASIVPREQPAGWSRVPTGTGPFRLSHRDERLLVLEANPFYFRRAANVDRIEMWYLPEVYEQQFNRSNEIGQEGGGINFHHYGAAMQDPEPWELTVSTDRGCKYVLLNRARKGVLEQPELRNIVNKVIRECDAGGILGGNRGELANGFIRELSAPASASVPLAKGTSDLQVPSDGAAESAERYSADPLLNSHSGGIMASQPSLKLVTYAGAGHERDAAWLQQALSSYGIALSIRLVAYEALAEPDVVAQADLLLLEQPVDADAEWTMRAILGSGHSPVRSCLPPERLLELDRRLAELPNEPSRDARLQRLVQLERELLDDQMVILWYRWRQSASFPPELRGVSISSLGWVDYKQLWFAHDGMDENDNQPAATEEVDEKLY</sequence>
<evidence type="ECO:0000259" key="3">
    <source>
        <dbReference type="Pfam" id="PF12793"/>
    </source>
</evidence>
<name>A0A972H1Q7_9BACL</name>
<keyword evidence="1" id="KW-0238">DNA-binding</keyword>
<dbReference type="EMBL" id="WHOD01000059">
    <property type="protein sequence ID" value="NOU94621.1"/>
    <property type="molecule type" value="Genomic_DNA"/>
</dbReference>